<dbReference type="Gene3D" id="2.180.10.10">
    <property type="entry name" value="RHS repeat-associated core"/>
    <property type="match status" value="1"/>
</dbReference>
<accession>A0A1M6PN55</accession>
<dbReference type="PANTHER" id="PTHR32305:SF15">
    <property type="entry name" value="PROTEIN RHSA-RELATED"/>
    <property type="match status" value="1"/>
</dbReference>
<evidence type="ECO:0000313" key="2">
    <source>
        <dbReference type="Proteomes" id="UP000184172"/>
    </source>
</evidence>
<name>A0A1M6PN55_9FLAO</name>
<dbReference type="RefSeq" id="WP_073222305.1">
    <property type="nucleotide sequence ID" value="NZ_FNNS01000048.1"/>
</dbReference>
<dbReference type="Proteomes" id="UP000184172">
    <property type="component" value="Unassembled WGS sequence"/>
</dbReference>
<reference evidence="2" key="1">
    <citation type="submission" date="2016-11" db="EMBL/GenBank/DDBJ databases">
        <authorList>
            <person name="Varghese N."/>
            <person name="Submissions S."/>
        </authorList>
    </citation>
    <scope>NUCLEOTIDE SEQUENCE [LARGE SCALE GENOMIC DNA]</scope>
    <source>
        <strain evidence="2">DSM 26349</strain>
    </source>
</reference>
<dbReference type="OrthoDB" id="2972467at2"/>
<dbReference type="NCBIfam" id="TIGR03696">
    <property type="entry name" value="Rhs_assc_core"/>
    <property type="match status" value="1"/>
</dbReference>
<evidence type="ECO:0000313" key="1">
    <source>
        <dbReference type="EMBL" id="SHK09342.1"/>
    </source>
</evidence>
<gene>
    <name evidence="1" type="ORF">SAMN04487908_1537</name>
</gene>
<dbReference type="STRING" id="797419.SAMN05216556_1485"/>
<dbReference type="AlphaFoldDB" id="A0A1M6PN55"/>
<organism evidence="1 2">
    <name type="scientific">Aequorivita viscosa</name>
    <dbReference type="NCBI Taxonomy" id="797419"/>
    <lineage>
        <taxon>Bacteria</taxon>
        <taxon>Pseudomonadati</taxon>
        <taxon>Bacteroidota</taxon>
        <taxon>Flavobacteriia</taxon>
        <taxon>Flavobacteriales</taxon>
        <taxon>Flavobacteriaceae</taxon>
        <taxon>Aequorivita</taxon>
    </lineage>
</organism>
<dbReference type="PANTHER" id="PTHR32305">
    <property type="match status" value="1"/>
</dbReference>
<protein>
    <submittedName>
        <fullName evidence="1">RHS repeat-associated core domain-containing protein</fullName>
    </submittedName>
</protein>
<dbReference type="InterPro" id="IPR050708">
    <property type="entry name" value="T6SS_VgrG/RHS"/>
</dbReference>
<dbReference type="EMBL" id="FQYV01000053">
    <property type="protein sequence ID" value="SHK09342.1"/>
    <property type="molecule type" value="Genomic_DNA"/>
</dbReference>
<keyword evidence="2" id="KW-1185">Reference proteome</keyword>
<sequence length="351" mass="38966">MATQVLAIDDLDYTYDAGNRLQKVVDNTNHPAGFNMNGAGANDTFVYDKYGNLMADPYKKISTILYNHLNLPTKITFLSGGKIEYFYDATGTKLKKKVTDGTTITTTEYMQGFQYTNNVLDFFPHPEGYVKALPAGLGGGSSYQFKYVFTYTDHLGNIRLKYAQDPSNNNRISILEEDHYYPYGLKHSGYNSFHQIFTTEDGDGQGTGIVLTPVNPFLGDSHKYKFGGMEYQDEFDINTYDFGARNYDPALGRWMNIDPLAEAMRRHSPYNYAFDNPVYFIDPDGMMPGGFANTNSVTSTGAFESYGGGGFDVRTFDKATNETLDFKTVSSLEGVSYNTQAGAISTNSSGA</sequence>
<proteinExistence type="predicted"/>
<dbReference type="InterPro" id="IPR022385">
    <property type="entry name" value="Rhs_assc_core"/>
</dbReference>